<dbReference type="EMBL" id="GBXM01100994">
    <property type="protein sequence ID" value="JAH07583.1"/>
    <property type="molecule type" value="Transcribed_RNA"/>
</dbReference>
<accession>A0A0E9PUN6</accession>
<dbReference type="EMBL" id="GBXM01104549">
    <property type="protein sequence ID" value="JAH04028.1"/>
    <property type="molecule type" value="Transcribed_RNA"/>
</dbReference>
<name>A0A0E9PUN6_ANGAN</name>
<sequence length="47" mass="4992">MMHFDTYCCLSLGLVVHPGSGVSGCQKWLNYHAVIRSPAVLDSGALG</sequence>
<proteinExistence type="predicted"/>
<reference evidence="1" key="2">
    <citation type="journal article" date="2015" name="Fish Shellfish Immunol.">
        <title>Early steps in the European eel (Anguilla anguilla)-Vibrio vulnificus interaction in the gills: Role of the RtxA13 toxin.</title>
        <authorList>
            <person name="Callol A."/>
            <person name="Pajuelo D."/>
            <person name="Ebbesson L."/>
            <person name="Teles M."/>
            <person name="MacKenzie S."/>
            <person name="Amaro C."/>
        </authorList>
    </citation>
    <scope>NUCLEOTIDE SEQUENCE</scope>
</reference>
<reference evidence="1" key="1">
    <citation type="submission" date="2014-11" db="EMBL/GenBank/DDBJ databases">
        <authorList>
            <person name="Amaro Gonzalez C."/>
        </authorList>
    </citation>
    <scope>NUCLEOTIDE SEQUENCE</scope>
</reference>
<dbReference type="AlphaFoldDB" id="A0A0E9PUN6"/>
<organism evidence="1">
    <name type="scientific">Anguilla anguilla</name>
    <name type="common">European freshwater eel</name>
    <name type="synonym">Muraena anguilla</name>
    <dbReference type="NCBI Taxonomy" id="7936"/>
    <lineage>
        <taxon>Eukaryota</taxon>
        <taxon>Metazoa</taxon>
        <taxon>Chordata</taxon>
        <taxon>Craniata</taxon>
        <taxon>Vertebrata</taxon>
        <taxon>Euteleostomi</taxon>
        <taxon>Actinopterygii</taxon>
        <taxon>Neopterygii</taxon>
        <taxon>Teleostei</taxon>
        <taxon>Anguilliformes</taxon>
        <taxon>Anguillidae</taxon>
        <taxon>Anguilla</taxon>
    </lineage>
</organism>
<dbReference type="EMBL" id="GBXM01104120">
    <property type="protein sequence ID" value="JAH04457.1"/>
    <property type="molecule type" value="Transcribed_RNA"/>
</dbReference>
<protein>
    <submittedName>
        <fullName evidence="1">Uncharacterized protein</fullName>
    </submittedName>
</protein>
<evidence type="ECO:0000313" key="1">
    <source>
        <dbReference type="EMBL" id="JAH07583.1"/>
    </source>
</evidence>
<dbReference type="EMBL" id="GBXM01092380">
    <property type="protein sequence ID" value="JAH16197.1"/>
    <property type="molecule type" value="Transcribed_RNA"/>
</dbReference>